<organism evidence="1 2">
    <name type="scientific">Stylosanthes scabra</name>
    <dbReference type="NCBI Taxonomy" id="79078"/>
    <lineage>
        <taxon>Eukaryota</taxon>
        <taxon>Viridiplantae</taxon>
        <taxon>Streptophyta</taxon>
        <taxon>Embryophyta</taxon>
        <taxon>Tracheophyta</taxon>
        <taxon>Spermatophyta</taxon>
        <taxon>Magnoliopsida</taxon>
        <taxon>eudicotyledons</taxon>
        <taxon>Gunneridae</taxon>
        <taxon>Pentapetalae</taxon>
        <taxon>rosids</taxon>
        <taxon>fabids</taxon>
        <taxon>Fabales</taxon>
        <taxon>Fabaceae</taxon>
        <taxon>Papilionoideae</taxon>
        <taxon>50 kb inversion clade</taxon>
        <taxon>dalbergioids sensu lato</taxon>
        <taxon>Dalbergieae</taxon>
        <taxon>Pterocarpus clade</taxon>
        <taxon>Stylosanthes</taxon>
    </lineage>
</organism>
<comment type="caution">
    <text evidence="1">The sequence shown here is derived from an EMBL/GenBank/DDBJ whole genome shotgun (WGS) entry which is preliminary data.</text>
</comment>
<sequence length="103" mass="11854">MKLFDFTVDDLESGLHSLQGDVHINEMCEHLLRKTKLVDEIHIYVEHVVDVPVPGSDEREPHVKQWEVEVSAKKRGKAKGKKSMVGVIREKFPPTKLVILERE</sequence>
<gene>
    <name evidence="1" type="ORF">PIB30_043314</name>
</gene>
<evidence type="ECO:0000313" key="1">
    <source>
        <dbReference type="EMBL" id="MED6110482.1"/>
    </source>
</evidence>
<proteinExistence type="predicted"/>
<reference evidence="1 2" key="1">
    <citation type="journal article" date="2023" name="Plants (Basel)">
        <title>Bridging the Gap: Combining Genomics and Transcriptomics Approaches to Understand Stylosanthes scabra, an Orphan Legume from the Brazilian Caatinga.</title>
        <authorList>
            <person name="Ferreira-Neto J.R.C."/>
            <person name="da Silva M.D."/>
            <person name="Binneck E."/>
            <person name="de Melo N.F."/>
            <person name="da Silva R.H."/>
            <person name="de Melo A.L.T.M."/>
            <person name="Pandolfi V."/>
            <person name="Bustamante F.O."/>
            <person name="Brasileiro-Vidal A.C."/>
            <person name="Benko-Iseppon A.M."/>
        </authorList>
    </citation>
    <scope>NUCLEOTIDE SEQUENCE [LARGE SCALE GENOMIC DNA]</scope>
    <source>
        <tissue evidence="1">Leaves</tissue>
    </source>
</reference>
<accession>A0ABU6QFI5</accession>
<name>A0ABU6QFI5_9FABA</name>
<evidence type="ECO:0000313" key="2">
    <source>
        <dbReference type="Proteomes" id="UP001341840"/>
    </source>
</evidence>
<keyword evidence="2" id="KW-1185">Reference proteome</keyword>
<dbReference type="Proteomes" id="UP001341840">
    <property type="component" value="Unassembled WGS sequence"/>
</dbReference>
<protein>
    <submittedName>
        <fullName evidence="1">Uncharacterized protein</fullName>
    </submittedName>
</protein>
<dbReference type="EMBL" id="JASCZI010000252">
    <property type="protein sequence ID" value="MED6110482.1"/>
    <property type="molecule type" value="Genomic_DNA"/>
</dbReference>